<evidence type="ECO:0000313" key="2">
    <source>
        <dbReference type="EMBL" id="EMY81220.1"/>
    </source>
</evidence>
<keyword evidence="3" id="KW-1185">Reference proteome</keyword>
<feature type="domain" description="Helix-turn-helix" evidence="1">
    <location>
        <begin position="41"/>
        <end position="85"/>
    </location>
</feature>
<dbReference type="InterPro" id="IPR009061">
    <property type="entry name" value="DNA-bd_dom_put_sf"/>
</dbReference>
<comment type="caution">
    <text evidence="2">The sequence shown here is derived from an EMBL/GenBank/DDBJ whole genome shotgun (WGS) entry which is preliminary data.</text>
</comment>
<evidence type="ECO:0000313" key="3">
    <source>
        <dbReference type="Proteomes" id="UP000012317"/>
    </source>
</evidence>
<dbReference type="STRING" id="1189619.pgond44_08275"/>
<proteinExistence type="predicted"/>
<evidence type="ECO:0000259" key="1">
    <source>
        <dbReference type="Pfam" id="PF12728"/>
    </source>
</evidence>
<dbReference type="InterPro" id="IPR041657">
    <property type="entry name" value="HTH_17"/>
</dbReference>
<accession>N1WQE3</accession>
<dbReference type="AlphaFoldDB" id="N1WQE3"/>
<sequence>MGEKNADFVELIASRTCQLLLQKIDNKLEGLKPKETKDEGLLTRDETCKFLQIDSSTLWRWTREGKIKFYGIGSRRYYKKSELLKSLIELKS</sequence>
<dbReference type="Proteomes" id="UP000012317">
    <property type="component" value="Unassembled WGS sequence"/>
</dbReference>
<dbReference type="Pfam" id="PF12728">
    <property type="entry name" value="HTH_17"/>
    <property type="match status" value="1"/>
</dbReference>
<dbReference type="SUPFAM" id="SSF46955">
    <property type="entry name" value="Putative DNA-binding domain"/>
    <property type="match status" value="1"/>
</dbReference>
<organism evidence="2 3">
    <name type="scientific">Psychroflexus gondwanensis ACAM 44</name>
    <dbReference type="NCBI Taxonomy" id="1189619"/>
    <lineage>
        <taxon>Bacteria</taxon>
        <taxon>Pseudomonadati</taxon>
        <taxon>Bacteroidota</taxon>
        <taxon>Flavobacteriia</taxon>
        <taxon>Flavobacteriales</taxon>
        <taxon>Flavobacteriaceae</taxon>
        <taxon>Psychroflexus</taxon>
    </lineage>
</organism>
<reference evidence="2 3" key="1">
    <citation type="journal article" date="2014" name="Genome Biol. Evol.">
        <title>Extensive gene acquisition in the extremely psychrophilic bacterial species Psychroflexus torquis and the link to sea-ice ecosystem specialism.</title>
        <authorList>
            <person name="Feng S."/>
            <person name="Powell S.M."/>
            <person name="Wilson R."/>
            <person name="Bowman J.P."/>
        </authorList>
    </citation>
    <scope>NUCLEOTIDE SEQUENCE [LARGE SCALE GENOMIC DNA]</scope>
    <source>
        <strain evidence="2 3">ACAM 44</strain>
    </source>
</reference>
<dbReference type="EMBL" id="APLF01000007">
    <property type="protein sequence ID" value="EMY81220.1"/>
    <property type="molecule type" value="Genomic_DNA"/>
</dbReference>
<protein>
    <recommendedName>
        <fullName evidence="1">Helix-turn-helix domain-containing protein</fullName>
    </recommendedName>
</protein>
<name>N1WQE3_9FLAO</name>
<dbReference type="RefSeq" id="WP_003439730.1">
    <property type="nucleotide sequence ID" value="NZ_APLF01000007.1"/>
</dbReference>
<gene>
    <name evidence="2" type="ORF">pgond44_08275</name>
</gene>